<protein>
    <submittedName>
        <fullName evidence="2">Uncharacterized protein</fullName>
    </submittedName>
</protein>
<dbReference type="EMBL" id="NRRL01000001">
    <property type="protein sequence ID" value="MBK1666644.1"/>
    <property type="molecule type" value="Genomic_DNA"/>
</dbReference>
<proteinExistence type="predicted"/>
<evidence type="ECO:0000256" key="1">
    <source>
        <dbReference type="SAM" id="MobiDB-lite"/>
    </source>
</evidence>
<feature type="compositionally biased region" description="Polar residues" evidence="1">
    <location>
        <begin position="102"/>
        <end position="112"/>
    </location>
</feature>
<comment type="caution">
    <text evidence="2">The sequence shown here is derived from an EMBL/GenBank/DDBJ whole genome shotgun (WGS) entry which is preliminary data.</text>
</comment>
<accession>A0ABS1D8S6</accession>
<dbReference type="RefSeq" id="WP_200338696.1">
    <property type="nucleotide sequence ID" value="NZ_NRRL01000001.1"/>
</dbReference>
<name>A0ABS1D8S6_9PROT</name>
<keyword evidence="3" id="KW-1185">Reference proteome</keyword>
<dbReference type="Gene3D" id="1.10.287.1080">
    <property type="entry name" value="MazG-like"/>
    <property type="match status" value="1"/>
</dbReference>
<feature type="region of interest" description="Disordered" evidence="1">
    <location>
        <begin position="261"/>
        <end position="286"/>
    </location>
</feature>
<evidence type="ECO:0000313" key="2">
    <source>
        <dbReference type="EMBL" id="MBK1666644.1"/>
    </source>
</evidence>
<evidence type="ECO:0000313" key="3">
    <source>
        <dbReference type="Proteomes" id="UP001296873"/>
    </source>
</evidence>
<reference evidence="2 3" key="1">
    <citation type="journal article" date="2020" name="Microorganisms">
        <title>Osmotic Adaptation and Compatible Solute Biosynthesis of Phototrophic Bacteria as Revealed from Genome Analyses.</title>
        <authorList>
            <person name="Imhoff J.F."/>
            <person name="Rahn T."/>
            <person name="Kunzel S."/>
            <person name="Keller A."/>
            <person name="Neulinger S.C."/>
        </authorList>
    </citation>
    <scope>NUCLEOTIDE SEQUENCE [LARGE SCALE GENOMIC DNA]</scope>
    <source>
        <strain evidence="2 3">DSM 9895</strain>
    </source>
</reference>
<dbReference type="Proteomes" id="UP001296873">
    <property type="component" value="Unassembled WGS sequence"/>
</dbReference>
<feature type="region of interest" description="Disordered" evidence="1">
    <location>
        <begin position="95"/>
        <end position="144"/>
    </location>
</feature>
<sequence length="286" mass="31016">MRQNIHAETRYDHAQLAELAATGIDRPGRIAMGALKAMGAALRALEARQPGQLTGRLPEIANRSELPGSLDLEDRGLLCRAYRFKLCAQEDLSGTPPHLAASDQSDAQTAPSSPGAGLTSAPADAGSMDQPPEPAQEDAQEETHALDLEEAVDLAPEDPWEPATDETQENVAAWARAALGDRTAAQHFERLLEEVVELGVTLGVPVERMHAVVGVAHARGHRNFDRRQIAADEIGDCDIVLKTIADVLDLSQQACLNHKMAENRDRSPAEIAARERNKERWGMPTR</sequence>
<gene>
    <name evidence="2" type="ORF">CKO28_01120</name>
</gene>
<organism evidence="2 3">
    <name type="scientific">Rhodovibrio sodomensis</name>
    <dbReference type="NCBI Taxonomy" id="1088"/>
    <lineage>
        <taxon>Bacteria</taxon>
        <taxon>Pseudomonadati</taxon>
        <taxon>Pseudomonadota</taxon>
        <taxon>Alphaproteobacteria</taxon>
        <taxon>Rhodospirillales</taxon>
        <taxon>Rhodovibrionaceae</taxon>
        <taxon>Rhodovibrio</taxon>
    </lineage>
</organism>